<dbReference type="SUPFAM" id="SSF53649">
    <property type="entry name" value="Alkaline phosphatase-like"/>
    <property type="match status" value="1"/>
</dbReference>
<evidence type="ECO:0000313" key="12">
    <source>
        <dbReference type="Proteomes" id="UP000608071"/>
    </source>
</evidence>
<comment type="pathway">
    <text evidence="2">Cell wall biogenesis; lipoteichoic acid biosynthesis.</text>
</comment>
<keyword evidence="4 8" id="KW-1003">Cell membrane</keyword>
<dbReference type="PIRSF" id="PIRSF005091">
    <property type="entry name" value="Mmb_sulf_HI1246"/>
    <property type="match status" value="1"/>
</dbReference>
<evidence type="ECO:0000313" key="11">
    <source>
        <dbReference type="EMBL" id="MBD7969096.1"/>
    </source>
</evidence>
<name>A0ABR8T021_9BACL</name>
<keyword evidence="7 8" id="KW-0472">Membrane</keyword>
<comment type="caution">
    <text evidence="11">The sequence shown here is derived from an EMBL/GenBank/DDBJ whole genome shotgun (WGS) entry which is preliminary data.</text>
</comment>
<evidence type="ECO:0000256" key="3">
    <source>
        <dbReference type="ARBA" id="ARBA00009983"/>
    </source>
</evidence>
<reference evidence="11 12" key="1">
    <citation type="submission" date="2020-08" db="EMBL/GenBank/DDBJ databases">
        <title>A Genomic Blueprint of the Chicken Gut Microbiome.</title>
        <authorList>
            <person name="Gilroy R."/>
            <person name="Ravi A."/>
            <person name="Getino M."/>
            <person name="Pursley I."/>
            <person name="Horton D.L."/>
            <person name="Alikhan N.-F."/>
            <person name="Baker D."/>
            <person name="Gharbi K."/>
            <person name="Hall N."/>
            <person name="Watson M."/>
            <person name="Adriaenssens E.M."/>
            <person name="Foster-Nyarko E."/>
            <person name="Jarju S."/>
            <person name="Secka A."/>
            <person name="Antonio M."/>
            <person name="Oren A."/>
            <person name="Chaudhuri R."/>
            <person name="La Ragione R.M."/>
            <person name="Hildebrand F."/>
            <person name="Pallen M.J."/>
        </authorList>
    </citation>
    <scope>NUCLEOTIDE SEQUENCE [LARGE SCALE GENOMIC DNA]</scope>
    <source>
        <strain evidence="11 12">Sa2BVA9</strain>
    </source>
</reference>
<keyword evidence="5 9" id="KW-0812">Transmembrane</keyword>
<evidence type="ECO:0000256" key="4">
    <source>
        <dbReference type="ARBA" id="ARBA00022475"/>
    </source>
</evidence>
<comment type="similarity">
    <text evidence="3 8">Belongs to the LTA synthase family.</text>
</comment>
<evidence type="ECO:0000256" key="5">
    <source>
        <dbReference type="ARBA" id="ARBA00022692"/>
    </source>
</evidence>
<dbReference type="InterPro" id="IPR017850">
    <property type="entry name" value="Alkaline_phosphatase_core_sf"/>
</dbReference>
<dbReference type="InterPro" id="IPR050448">
    <property type="entry name" value="OpgB/LTA_synthase_biosynth"/>
</dbReference>
<dbReference type="PANTHER" id="PTHR47371:SF3">
    <property type="entry name" value="PHOSPHOGLYCEROL TRANSFERASE I"/>
    <property type="match status" value="1"/>
</dbReference>
<gene>
    <name evidence="11" type="ORF">H9647_13545</name>
</gene>
<feature type="transmembrane region" description="Helical" evidence="9">
    <location>
        <begin position="18"/>
        <end position="36"/>
    </location>
</feature>
<evidence type="ECO:0000256" key="6">
    <source>
        <dbReference type="ARBA" id="ARBA00022989"/>
    </source>
</evidence>
<comment type="subcellular location">
    <subcellularLocation>
        <location evidence="1">Cell membrane</location>
        <topology evidence="1">Multi-pass membrane protein</topology>
    </subcellularLocation>
</comment>
<evidence type="ECO:0000256" key="1">
    <source>
        <dbReference type="ARBA" id="ARBA00004651"/>
    </source>
</evidence>
<dbReference type="Gene3D" id="3.40.720.10">
    <property type="entry name" value="Alkaline Phosphatase, subunit A"/>
    <property type="match status" value="1"/>
</dbReference>
<dbReference type="Proteomes" id="UP000608071">
    <property type="component" value="Unassembled WGS sequence"/>
</dbReference>
<sequence>MIIKSYLTWYAIFDNIPFWQPLLTEVPFVWLIFCFIERFSHKRKIGYYMIANLVITIVFFAAIMYYKYYGVIVTYHALAQVNQVTSVNSSVFSLLAPYYLLIFVDVIVLSVYYIQRKIRQKKQGSRSTITLPRIGKRTAVIIFAFSALLTLYNIWPNRASMNELNQAESMGILNYEAYMIAADKPSDPVPADQITQDKINELKGFSADQPAISTYWDAAKGRNVIIIQMESFQNFLIGLHIDGKEITPNLNELAKESLYFPHFYQQVGQGNTSDAEFVVNSSYYIPARGASSQVYTDYEVPSLAKLLDQYGYNTTTFHTNKVEFWNRKEMYAALGFGKYYDMDFFGNEDAVAFAASDEVLYKKTSEELEALQDTGNPFYSQVISMSAHHPYHLPESKYKMELPARYENTLVGDYIRAQNYADYELGIFIQHLKDNEVWDNSLIVLYGDHLGLPLYSLEEDDHTLMKEIFGRDYTRADMMNIPLIITAPGATHGARIDQLGGQSDIVPTVASLLGISMDDYIHFGQDLLTGHSNLLPERYYLPSGSLITEEGMFIPGSGYEDGTRYPLPLIEETADPSFVSSLNPPPDALKEAGKNINKGTVSKEKYDRALELLHLSDSYVTQLPKR</sequence>
<feature type="domain" description="Sulfatase N-terminal" evidence="10">
    <location>
        <begin position="222"/>
        <end position="515"/>
    </location>
</feature>
<accession>A0ABR8T021</accession>
<organism evidence="11 12">
    <name type="scientific">Paenibacillus gallinarum</name>
    <dbReference type="NCBI Taxonomy" id="2762232"/>
    <lineage>
        <taxon>Bacteria</taxon>
        <taxon>Bacillati</taxon>
        <taxon>Bacillota</taxon>
        <taxon>Bacilli</taxon>
        <taxon>Bacillales</taxon>
        <taxon>Paenibacillaceae</taxon>
        <taxon>Paenibacillus</taxon>
    </lineage>
</organism>
<evidence type="ECO:0000256" key="7">
    <source>
        <dbReference type="ARBA" id="ARBA00023136"/>
    </source>
</evidence>
<proteinExistence type="inferred from homology"/>
<dbReference type="Gene3D" id="3.30.1120.170">
    <property type="match status" value="1"/>
</dbReference>
<feature type="transmembrane region" description="Helical" evidence="9">
    <location>
        <begin position="134"/>
        <end position="155"/>
    </location>
</feature>
<evidence type="ECO:0000259" key="10">
    <source>
        <dbReference type="Pfam" id="PF00884"/>
    </source>
</evidence>
<evidence type="ECO:0000256" key="8">
    <source>
        <dbReference type="PIRNR" id="PIRNR005091"/>
    </source>
</evidence>
<dbReference type="InterPro" id="IPR000917">
    <property type="entry name" value="Sulfatase_N"/>
</dbReference>
<dbReference type="PANTHER" id="PTHR47371">
    <property type="entry name" value="LIPOTEICHOIC ACID SYNTHASE"/>
    <property type="match status" value="1"/>
</dbReference>
<feature type="transmembrane region" description="Helical" evidence="9">
    <location>
        <begin position="45"/>
        <end position="66"/>
    </location>
</feature>
<dbReference type="InterPro" id="IPR012160">
    <property type="entry name" value="LtaS-like"/>
</dbReference>
<dbReference type="RefSeq" id="WP_191800846.1">
    <property type="nucleotide sequence ID" value="NZ_JACSQL010000005.1"/>
</dbReference>
<evidence type="ECO:0000256" key="2">
    <source>
        <dbReference type="ARBA" id="ARBA00004936"/>
    </source>
</evidence>
<feature type="transmembrane region" description="Helical" evidence="9">
    <location>
        <begin position="96"/>
        <end position="114"/>
    </location>
</feature>
<dbReference type="CDD" id="cd16015">
    <property type="entry name" value="LTA_synthase"/>
    <property type="match status" value="1"/>
</dbReference>
<dbReference type="EMBL" id="JACSQL010000005">
    <property type="protein sequence ID" value="MBD7969096.1"/>
    <property type="molecule type" value="Genomic_DNA"/>
</dbReference>
<keyword evidence="12" id="KW-1185">Reference proteome</keyword>
<keyword evidence="6 9" id="KW-1133">Transmembrane helix</keyword>
<dbReference type="Pfam" id="PF00884">
    <property type="entry name" value="Sulfatase"/>
    <property type="match status" value="1"/>
</dbReference>
<evidence type="ECO:0000256" key="9">
    <source>
        <dbReference type="SAM" id="Phobius"/>
    </source>
</evidence>
<protein>
    <submittedName>
        <fullName evidence="11">LTA synthase family protein</fullName>
    </submittedName>
</protein>